<organism evidence="4 6">
    <name type="scientific">Campylobacter coli</name>
    <dbReference type="NCBI Taxonomy" id="195"/>
    <lineage>
        <taxon>Bacteria</taxon>
        <taxon>Pseudomonadati</taxon>
        <taxon>Campylobacterota</taxon>
        <taxon>Epsilonproteobacteria</taxon>
        <taxon>Campylobacterales</taxon>
        <taxon>Campylobacteraceae</taxon>
        <taxon>Campylobacter</taxon>
    </lineage>
</organism>
<evidence type="ECO:0000313" key="4">
    <source>
        <dbReference type="EMBL" id="EAL9204832.1"/>
    </source>
</evidence>
<dbReference type="Gene3D" id="1.10.45.10">
    <property type="entry name" value="Vanillyl-alcohol Oxidase, Chain A, domain 4"/>
    <property type="match status" value="1"/>
</dbReference>
<evidence type="ECO:0000313" key="3">
    <source>
        <dbReference type="EMBL" id="EAK5103366.1"/>
    </source>
</evidence>
<dbReference type="SUPFAM" id="SSF55103">
    <property type="entry name" value="FAD-linked oxidases, C-terminal domain"/>
    <property type="match status" value="1"/>
</dbReference>
<keyword evidence="2" id="KW-0274">FAD</keyword>
<accession>A0A5T1L9S5</accession>
<dbReference type="Proteomes" id="UP000411403">
    <property type="component" value="Unassembled WGS sequence"/>
</dbReference>
<evidence type="ECO:0000256" key="2">
    <source>
        <dbReference type="ARBA" id="ARBA00022827"/>
    </source>
</evidence>
<gene>
    <name evidence="3" type="ORF">B9Q54_03645</name>
    <name evidence="4" type="ORF">DYU70_06630</name>
</gene>
<sequence length="61" mass="7145">MGAYSYNNHILRRFNEQLKDCIDPNGILAPGRGGIWPKNLRDERFVNNKRDALRMKEGKEK</sequence>
<dbReference type="InterPro" id="IPR016171">
    <property type="entry name" value="Vanillyl_alc_oxidase_C-sub2"/>
</dbReference>
<evidence type="ECO:0000313" key="6">
    <source>
        <dbReference type="Proteomes" id="UP000411403"/>
    </source>
</evidence>
<dbReference type="Proteomes" id="UP000409545">
    <property type="component" value="Unassembled WGS sequence"/>
</dbReference>
<reference evidence="4 6" key="1">
    <citation type="submission" date="2018-08" db="EMBL/GenBank/DDBJ databases">
        <authorList>
            <consortium name="NARMS: The National Antimicrobial Resistance Monitoring System"/>
        </authorList>
    </citation>
    <scope>NUCLEOTIDE SEQUENCE [LARGE SCALE GENOMIC DNA]</scope>
    <source>
        <strain evidence="4 6">CVM N17C171</strain>
        <strain evidence="3 5">FSIS1711007</strain>
    </source>
</reference>
<dbReference type="EMBL" id="AACGUZ010000005">
    <property type="protein sequence ID" value="EAK5103366.1"/>
    <property type="molecule type" value="Genomic_DNA"/>
</dbReference>
<dbReference type="GO" id="GO:0003824">
    <property type="term" value="F:catalytic activity"/>
    <property type="evidence" value="ECO:0007669"/>
    <property type="project" value="InterPro"/>
</dbReference>
<evidence type="ECO:0000256" key="1">
    <source>
        <dbReference type="ARBA" id="ARBA00022630"/>
    </source>
</evidence>
<protein>
    <submittedName>
        <fullName evidence="4">Uncharacterized protein</fullName>
    </submittedName>
</protein>
<dbReference type="EMBL" id="AACSIE010000006">
    <property type="protein sequence ID" value="EAL9204832.1"/>
    <property type="molecule type" value="Genomic_DNA"/>
</dbReference>
<name>A0A5T1L9S5_CAMCO</name>
<evidence type="ECO:0000313" key="5">
    <source>
        <dbReference type="Proteomes" id="UP000409545"/>
    </source>
</evidence>
<proteinExistence type="predicted"/>
<comment type="caution">
    <text evidence="4">The sequence shown here is derived from an EMBL/GenBank/DDBJ whole genome shotgun (WGS) entry which is preliminary data.</text>
</comment>
<keyword evidence="1" id="KW-0285">Flavoprotein</keyword>
<dbReference type="InterPro" id="IPR016164">
    <property type="entry name" value="FAD-linked_Oxase-like_C"/>
</dbReference>
<dbReference type="GO" id="GO:0050660">
    <property type="term" value="F:flavin adenine dinucleotide binding"/>
    <property type="evidence" value="ECO:0007669"/>
    <property type="project" value="InterPro"/>
</dbReference>
<dbReference type="AlphaFoldDB" id="A0A5T1L9S5"/>